<accession>A0A9W8Y8K1</accession>
<proteinExistence type="predicted"/>
<dbReference type="AlphaFoldDB" id="A0A9W8Y8K1"/>
<dbReference type="EMBL" id="JAPEUY010000011">
    <property type="protein sequence ID" value="KAJ4368366.1"/>
    <property type="molecule type" value="Genomic_DNA"/>
</dbReference>
<gene>
    <name evidence="2" type="ORF">N0V83_006723</name>
</gene>
<comment type="caution">
    <text evidence="2">The sequence shown here is derived from an EMBL/GenBank/DDBJ whole genome shotgun (WGS) entry which is preliminary data.</text>
</comment>
<organism evidence="2 3">
    <name type="scientific">Neocucurbitaria cava</name>
    <dbReference type="NCBI Taxonomy" id="798079"/>
    <lineage>
        <taxon>Eukaryota</taxon>
        <taxon>Fungi</taxon>
        <taxon>Dikarya</taxon>
        <taxon>Ascomycota</taxon>
        <taxon>Pezizomycotina</taxon>
        <taxon>Dothideomycetes</taxon>
        <taxon>Pleosporomycetidae</taxon>
        <taxon>Pleosporales</taxon>
        <taxon>Pleosporineae</taxon>
        <taxon>Cucurbitariaceae</taxon>
        <taxon>Neocucurbitaria</taxon>
    </lineage>
</organism>
<evidence type="ECO:0000256" key="1">
    <source>
        <dbReference type="SAM" id="SignalP"/>
    </source>
</evidence>
<dbReference type="OrthoDB" id="5428787at2759"/>
<feature type="signal peptide" evidence="1">
    <location>
        <begin position="1"/>
        <end position="18"/>
    </location>
</feature>
<feature type="chain" id="PRO_5040985490" evidence="1">
    <location>
        <begin position="19"/>
        <end position="110"/>
    </location>
</feature>
<dbReference type="Proteomes" id="UP001140560">
    <property type="component" value="Unassembled WGS sequence"/>
</dbReference>
<protein>
    <submittedName>
        <fullName evidence="2">Uncharacterized protein</fullName>
    </submittedName>
</protein>
<sequence length="110" mass="11347">MLASLLLPALLVLPGVFAQVTTKSFVTCITKQGPTATASVKTTSKVLTIPLYGARATTVTPKTTVTPAARTSTLSVTVTSTTTFTNPQSTGTITSTSTSTNTIIITSTFF</sequence>
<name>A0A9W8Y8K1_9PLEO</name>
<keyword evidence="1" id="KW-0732">Signal</keyword>
<reference evidence="2" key="1">
    <citation type="submission" date="2022-10" db="EMBL/GenBank/DDBJ databases">
        <title>Tapping the CABI collections for fungal endophytes: first genome assemblies for Collariella, Neodidymelliopsis, Ascochyta clinopodiicola, Didymella pomorum, Didymosphaeria variabile, Neocosmospora piperis and Neocucurbitaria cava.</title>
        <authorList>
            <person name="Hill R."/>
        </authorList>
    </citation>
    <scope>NUCLEOTIDE SEQUENCE</scope>
    <source>
        <strain evidence="2">IMI 356814</strain>
    </source>
</reference>
<evidence type="ECO:0000313" key="2">
    <source>
        <dbReference type="EMBL" id="KAJ4368366.1"/>
    </source>
</evidence>
<keyword evidence="3" id="KW-1185">Reference proteome</keyword>
<evidence type="ECO:0000313" key="3">
    <source>
        <dbReference type="Proteomes" id="UP001140560"/>
    </source>
</evidence>